<evidence type="ECO:0000313" key="16">
    <source>
        <dbReference type="Proteomes" id="UP000305067"/>
    </source>
</evidence>
<evidence type="ECO:0000256" key="6">
    <source>
        <dbReference type="ARBA" id="ARBA00022676"/>
    </source>
</evidence>
<evidence type="ECO:0000256" key="1">
    <source>
        <dbReference type="ARBA" id="ARBA00004477"/>
    </source>
</evidence>
<comment type="pathway">
    <text evidence="2">Protein modification; protein glycosylation.</text>
</comment>
<dbReference type="GO" id="GO:0005789">
    <property type="term" value="C:endoplasmic reticulum membrane"/>
    <property type="evidence" value="ECO:0007669"/>
    <property type="project" value="UniProtKB-SubCell"/>
</dbReference>
<evidence type="ECO:0000256" key="8">
    <source>
        <dbReference type="ARBA" id="ARBA00022692"/>
    </source>
</evidence>
<protein>
    <recommendedName>
        <fullName evidence="5 14">Dol-P-Glc:Glc(2)Man(9)GlcNAc(2)-PP-Dol alpha-1,2-glucosyltransferase</fullName>
        <ecNumber evidence="4 14">2.4.1.256</ecNumber>
    </recommendedName>
</protein>
<dbReference type="PANTHER" id="PTHR12989">
    <property type="entry name" value="ALPHA-1,2-GLUCOSYLTRANSFERASE ALG10"/>
    <property type="match status" value="1"/>
</dbReference>
<evidence type="ECO:0000256" key="3">
    <source>
        <dbReference type="ARBA" id="ARBA00010600"/>
    </source>
</evidence>
<dbReference type="Pfam" id="PF04922">
    <property type="entry name" value="DIE2_ALG10"/>
    <property type="match status" value="1"/>
</dbReference>
<keyword evidence="8 14" id="KW-0812">Transmembrane</keyword>
<feature type="transmembrane region" description="Helical" evidence="14">
    <location>
        <begin position="305"/>
        <end position="325"/>
    </location>
</feature>
<dbReference type="OrthoDB" id="4769at2759"/>
<keyword evidence="7 15" id="KW-0808">Transferase</keyword>
<keyword evidence="6 14" id="KW-0328">Glycosyltransferase</keyword>
<evidence type="ECO:0000256" key="13">
    <source>
        <dbReference type="ARBA" id="ARBA00048064"/>
    </source>
</evidence>
<evidence type="ECO:0000256" key="5">
    <source>
        <dbReference type="ARBA" id="ARBA00018512"/>
    </source>
</evidence>
<keyword evidence="9" id="KW-0256">Endoplasmic reticulum</keyword>
<accession>A0A5C3R1A0</accession>
<name>A0A5C3R1A0_9AGAR</name>
<feature type="transmembrane region" description="Helical" evidence="14">
    <location>
        <begin position="375"/>
        <end position="395"/>
    </location>
</feature>
<reference evidence="15 16" key="1">
    <citation type="journal article" date="2019" name="Nat. Ecol. Evol.">
        <title>Megaphylogeny resolves global patterns of mushroom evolution.</title>
        <authorList>
            <person name="Varga T."/>
            <person name="Krizsan K."/>
            <person name="Foldi C."/>
            <person name="Dima B."/>
            <person name="Sanchez-Garcia M."/>
            <person name="Sanchez-Ramirez S."/>
            <person name="Szollosi G.J."/>
            <person name="Szarkandi J.G."/>
            <person name="Papp V."/>
            <person name="Albert L."/>
            <person name="Andreopoulos W."/>
            <person name="Angelini C."/>
            <person name="Antonin V."/>
            <person name="Barry K.W."/>
            <person name="Bougher N.L."/>
            <person name="Buchanan P."/>
            <person name="Buyck B."/>
            <person name="Bense V."/>
            <person name="Catcheside P."/>
            <person name="Chovatia M."/>
            <person name="Cooper J."/>
            <person name="Damon W."/>
            <person name="Desjardin D."/>
            <person name="Finy P."/>
            <person name="Geml J."/>
            <person name="Haridas S."/>
            <person name="Hughes K."/>
            <person name="Justo A."/>
            <person name="Karasinski D."/>
            <person name="Kautmanova I."/>
            <person name="Kiss B."/>
            <person name="Kocsube S."/>
            <person name="Kotiranta H."/>
            <person name="LaButti K.M."/>
            <person name="Lechner B.E."/>
            <person name="Liimatainen K."/>
            <person name="Lipzen A."/>
            <person name="Lukacs Z."/>
            <person name="Mihaltcheva S."/>
            <person name="Morgado L.N."/>
            <person name="Niskanen T."/>
            <person name="Noordeloos M.E."/>
            <person name="Ohm R.A."/>
            <person name="Ortiz-Santana B."/>
            <person name="Ovrebo C."/>
            <person name="Racz N."/>
            <person name="Riley R."/>
            <person name="Savchenko A."/>
            <person name="Shiryaev A."/>
            <person name="Soop K."/>
            <person name="Spirin V."/>
            <person name="Szebenyi C."/>
            <person name="Tomsovsky M."/>
            <person name="Tulloss R.E."/>
            <person name="Uehling J."/>
            <person name="Grigoriev I.V."/>
            <person name="Vagvolgyi C."/>
            <person name="Papp T."/>
            <person name="Martin F.M."/>
            <person name="Miettinen O."/>
            <person name="Hibbett D.S."/>
            <person name="Nagy L.G."/>
        </authorList>
    </citation>
    <scope>NUCLEOTIDE SEQUENCE [LARGE SCALE GENOMIC DNA]</scope>
    <source>
        <strain evidence="15 16">CBS 309.79</strain>
    </source>
</reference>
<comment type="function">
    <text evidence="12">Dol-P-Glc:Glc(2)Man(9)GlcNAc(2)-PP-Dol alpha-1,2-glucosyltransferase that operates in the biosynthetic pathway of dolichol-linked oligosaccharides, the glycan precursors employed in protein asparagine (N)-glycosylation. The assembly of dolichol-linked oligosaccharides begins on the cytosolic side of the endoplasmic reticulum membrane and finishes in its lumen. The sequential addition of sugars to dolichol pyrophosphate produces dolichol-linked oligosaccharides containing fourteen sugars, including two GlcNAcs, nine mannoses and three glucoses. Once assembled, the oligosaccharide is transferred from the lipid to nascent proteins by oligosaccharyltransferases. In the lumen of the endoplasmic reticulum, adds the third and last glucose residue from dolichyl phosphate glucose (Dol-P-Glc) onto the lipid-linked oligosaccharide intermediate Glc(2)Man(9)GlcNAc(2)-PP-Dol to produce Glc(3)Man(9)GlcNAc(2)-PP-Dol.</text>
</comment>
<dbReference type="Proteomes" id="UP000305067">
    <property type="component" value="Unassembled WGS sequence"/>
</dbReference>
<dbReference type="InterPro" id="IPR016900">
    <property type="entry name" value="Alg10"/>
</dbReference>
<evidence type="ECO:0000256" key="9">
    <source>
        <dbReference type="ARBA" id="ARBA00022824"/>
    </source>
</evidence>
<evidence type="ECO:0000313" key="15">
    <source>
        <dbReference type="EMBL" id="TFL06359.1"/>
    </source>
</evidence>
<evidence type="ECO:0000256" key="10">
    <source>
        <dbReference type="ARBA" id="ARBA00022989"/>
    </source>
</evidence>
<evidence type="ECO:0000256" key="7">
    <source>
        <dbReference type="ARBA" id="ARBA00022679"/>
    </source>
</evidence>
<evidence type="ECO:0000256" key="12">
    <source>
        <dbReference type="ARBA" id="ARBA00044727"/>
    </source>
</evidence>
<dbReference type="AlphaFoldDB" id="A0A5C3R1A0"/>
<feature type="transmembrane region" description="Helical" evidence="14">
    <location>
        <begin position="264"/>
        <end position="284"/>
    </location>
</feature>
<proteinExistence type="inferred from homology"/>
<comment type="similarity">
    <text evidence="3 14">Belongs to the ALG10 glucosyltransferase family.</text>
</comment>
<comment type="catalytic activity">
    <reaction evidence="13">
        <text>an alpha-D-Glc-(1-&gt;3)-alpha-D-Glc-(1-&gt;3)-alpha-D-Man-(1-&gt;2)-alpha-D-Man-(1-&gt;2)-alpha-D-Man-(1-&gt;3)-[alpha-D-Man-(1-&gt;2)-alpha-D-Man-(1-&gt;3)-[alpha-D-Man-(1-&gt;2)-alpha-D-Man-(1-&gt;6)]-alpha-D-Man-(1-&gt;6)]-beta-D-Man-(1-&gt;4)-beta-D-GlcNAc-(1-&gt;4)-alpha-D-GlcNAc-diphospho-di-trans,poly-cis-dolichol + a di-trans,poly-cis-dolichyl beta-D-glucosyl phosphate = a alpha-D-Glc-(1-&gt;2)-alpha-D-Glc-(1-&gt;3)-alpha-D-Glc-(1-&gt;3)-alpha-D-Man-(1-&gt;2)-alpha-D-Man-(1-&gt;2)-alpha-D-Man-(1-&gt;3)-[alpha-D-Man-(1-&gt;2)-alpha-D-Man-(1-&gt;3)-[alpha-D-Man-(1-&gt;2)-alpha-D-Man-(1-&gt;6)]-alpha-D-Man-(1-&gt;6)]-beta-D-Man-(1-&gt;4)-beta-D-GlcNAc-(1-&gt;4)-alpha-D-GlcNAc-diphospho-di-trans,poly-cis-dolichol + a di-trans,poly-cis-dolichyl phosphate + H(+)</text>
        <dbReference type="Rhea" id="RHEA:29543"/>
        <dbReference type="Rhea" id="RHEA-COMP:19498"/>
        <dbReference type="Rhea" id="RHEA-COMP:19502"/>
        <dbReference type="Rhea" id="RHEA-COMP:19512"/>
        <dbReference type="Rhea" id="RHEA-COMP:19522"/>
        <dbReference type="ChEBI" id="CHEBI:15378"/>
        <dbReference type="ChEBI" id="CHEBI:57525"/>
        <dbReference type="ChEBI" id="CHEBI:57683"/>
        <dbReference type="ChEBI" id="CHEBI:132522"/>
        <dbReference type="ChEBI" id="CHEBI:132523"/>
        <dbReference type="EC" id="2.4.1.256"/>
    </reaction>
    <physiologicalReaction direction="left-to-right" evidence="13">
        <dbReference type="Rhea" id="RHEA:29544"/>
    </physiologicalReaction>
</comment>
<dbReference type="PANTHER" id="PTHR12989:SF10">
    <property type="entry name" value="DOL-P-GLC:GLC(2)MAN(9)GLCNAC(2)-PP-DOL ALPHA-1,2-GLUCOSYLTRANSFERASE-RELATED"/>
    <property type="match status" value="1"/>
</dbReference>
<comment type="caution">
    <text evidence="14">Lacks conserved residue(s) required for the propagation of feature annotation.</text>
</comment>
<evidence type="ECO:0000256" key="4">
    <source>
        <dbReference type="ARBA" id="ARBA00011967"/>
    </source>
</evidence>
<gene>
    <name evidence="15" type="ORF">BDV98DRAFT_521654</name>
</gene>
<comment type="subcellular location">
    <subcellularLocation>
        <location evidence="1">Endoplasmic reticulum membrane</location>
        <topology evidence="1">Multi-pass membrane protein</topology>
    </subcellularLocation>
</comment>
<dbReference type="STRING" id="1884261.A0A5C3R1A0"/>
<evidence type="ECO:0000256" key="14">
    <source>
        <dbReference type="PIRNR" id="PIRNR028810"/>
    </source>
</evidence>
<dbReference type="EC" id="2.4.1.256" evidence="4 14"/>
<feature type="transmembrane region" description="Helical" evidence="14">
    <location>
        <begin position="415"/>
        <end position="440"/>
    </location>
</feature>
<feature type="transmembrane region" description="Helical" evidence="14">
    <location>
        <begin position="78"/>
        <end position="96"/>
    </location>
</feature>
<keyword evidence="16" id="KW-1185">Reference proteome</keyword>
<feature type="transmembrane region" description="Helical" evidence="14">
    <location>
        <begin position="108"/>
        <end position="131"/>
    </location>
</feature>
<dbReference type="GO" id="GO:0106073">
    <property type="term" value="F:dolichyl pyrophosphate Glc2Man9GlcNAc2 alpha-1,2-glucosyltransferase activity"/>
    <property type="evidence" value="ECO:0007669"/>
    <property type="project" value="UniProtKB-UniRule"/>
</dbReference>
<feature type="transmembrane region" description="Helical" evidence="14">
    <location>
        <begin position="345"/>
        <end position="368"/>
    </location>
</feature>
<keyword evidence="10 14" id="KW-1133">Transmembrane helix</keyword>
<dbReference type="EMBL" id="ML178815">
    <property type="protein sequence ID" value="TFL06359.1"/>
    <property type="molecule type" value="Genomic_DNA"/>
</dbReference>
<organism evidence="15 16">
    <name type="scientific">Pterulicium gracile</name>
    <dbReference type="NCBI Taxonomy" id="1884261"/>
    <lineage>
        <taxon>Eukaryota</taxon>
        <taxon>Fungi</taxon>
        <taxon>Dikarya</taxon>
        <taxon>Basidiomycota</taxon>
        <taxon>Agaricomycotina</taxon>
        <taxon>Agaricomycetes</taxon>
        <taxon>Agaricomycetidae</taxon>
        <taxon>Agaricales</taxon>
        <taxon>Pleurotineae</taxon>
        <taxon>Pterulaceae</taxon>
        <taxon>Pterulicium</taxon>
    </lineage>
</organism>
<sequence>MAYPIYAVVAILVLKQLNTIVDEPYMDEPFHVPQAQAYCRGHFLTWDPKITTPPGLYILTLILKRIFMFKCTLPMLRLTPLMALLALPLLLTKLLLINQRIRPTNSFFAPSLEAVVVASFPVAWFFGFLYYTDTPSLVAVLWTVYAARRGNHWQAALTGALSCTLRQTNIAWVLYAYAISQVTYLRYERKIEGQAALHDPLAADAVPLDLFYAVASIPKVLPKILGSFIPYASILVLFGAFVGWNGGIALGDKSNHVPTLHVPQLYYFIAFSTILGWPVLVSNPGGLWKLLGEVKQRMFGSSKRIAVTALAILTMNLTVYLFTIHHPFLLSDNRHYTFYVWRRVFMLHSLVPYLLVPGYIACFWAWFVRLSKTQTLLQFLVLPVFLLPTLLPTPLLEPRYFLIPYLLLRAQVVDVPNWGLVMEGAWYYLINALTMWVFLYKDREGVGRFMW</sequence>
<dbReference type="PIRSF" id="PIRSF028810">
    <property type="entry name" value="Alpha1_2_glucosyltferase_Alg10"/>
    <property type="match status" value="1"/>
</dbReference>
<evidence type="ECO:0000256" key="2">
    <source>
        <dbReference type="ARBA" id="ARBA00004922"/>
    </source>
</evidence>
<keyword evidence="11 14" id="KW-0472">Membrane</keyword>
<feature type="transmembrane region" description="Helical" evidence="14">
    <location>
        <begin position="224"/>
        <end position="244"/>
    </location>
</feature>
<dbReference type="GO" id="GO:0006488">
    <property type="term" value="P:dolichol-linked oligosaccharide biosynthetic process"/>
    <property type="evidence" value="ECO:0007669"/>
    <property type="project" value="UniProtKB-UniRule"/>
</dbReference>
<evidence type="ECO:0000256" key="11">
    <source>
        <dbReference type="ARBA" id="ARBA00023136"/>
    </source>
</evidence>